<evidence type="ECO:0000259" key="6">
    <source>
        <dbReference type="SMART" id="SM01192"/>
    </source>
</evidence>
<evidence type="ECO:0000256" key="4">
    <source>
        <dbReference type="ARBA" id="ARBA00023152"/>
    </source>
</evidence>
<comment type="caution">
    <text evidence="7">The sequence shown here is derived from an EMBL/GenBank/DDBJ whole genome shotgun (WGS) entry which is preliminary data.</text>
</comment>
<dbReference type="STRING" id="63057.A0A2P5FLW2"/>
<keyword evidence="8" id="KW-1185">Reference proteome</keyword>
<keyword evidence="4" id="KW-0324">Glycolysis</keyword>
<name>A0A2P5FLW2_TREOI</name>
<comment type="pathway">
    <text evidence="1">Carbohydrate degradation; glycolysis; pyruvate from D-glyceraldehyde 3-phosphate: step 4/5.</text>
</comment>
<evidence type="ECO:0000256" key="5">
    <source>
        <dbReference type="ARBA" id="ARBA00023239"/>
    </source>
</evidence>
<dbReference type="UniPathway" id="UPA00109">
    <property type="reaction ID" value="UER00187"/>
</dbReference>
<dbReference type="PANTHER" id="PTHR11902:SF1">
    <property type="entry name" value="ENOLASE"/>
    <property type="match status" value="1"/>
</dbReference>
<dbReference type="Proteomes" id="UP000237000">
    <property type="component" value="Unassembled WGS sequence"/>
</dbReference>
<dbReference type="SMART" id="SM01192">
    <property type="entry name" value="Enolase_C"/>
    <property type="match status" value="1"/>
</dbReference>
<dbReference type="Pfam" id="PF00113">
    <property type="entry name" value="Enolase_C"/>
    <property type="match status" value="1"/>
</dbReference>
<dbReference type="GO" id="GO:0006096">
    <property type="term" value="P:glycolytic process"/>
    <property type="evidence" value="ECO:0007669"/>
    <property type="project" value="UniProtKB-UniPathway"/>
</dbReference>
<evidence type="ECO:0000256" key="2">
    <source>
        <dbReference type="ARBA" id="ARBA00009604"/>
    </source>
</evidence>
<comment type="similarity">
    <text evidence="2">Belongs to the enolase family.</text>
</comment>
<evidence type="ECO:0000256" key="1">
    <source>
        <dbReference type="ARBA" id="ARBA00005031"/>
    </source>
</evidence>
<dbReference type="SUPFAM" id="SSF51604">
    <property type="entry name" value="Enolase C-terminal domain-like"/>
    <property type="match status" value="1"/>
</dbReference>
<dbReference type="GO" id="GO:0004634">
    <property type="term" value="F:phosphopyruvate hydratase activity"/>
    <property type="evidence" value="ECO:0007669"/>
    <property type="project" value="UniProtKB-EC"/>
</dbReference>
<evidence type="ECO:0000313" key="7">
    <source>
        <dbReference type="EMBL" id="PON98733.1"/>
    </source>
</evidence>
<evidence type="ECO:0000313" key="8">
    <source>
        <dbReference type="Proteomes" id="UP000237000"/>
    </source>
</evidence>
<sequence length="150" mass="17067">MARSFEDAIIIVKELYMHFKTKEALDLLVEVIDNAGYLGDVYIGLDFTASKLDIHEMLRKAIKGKVCNSLLLEVNELRCITECIEVLELLRTAGWTLLMSGHNSCEMDTDIADLFVGFRPFVPGLQLRQWKYLFEMAKHILLVSSLGHFG</sequence>
<dbReference type="GO" id="GO:0000015">
    <property type="term" value="C:phosphopyruvate hydratase complex"/>
    <property type="evidence" value="ECO:0007669"/>
    <property type="project" value="InterPro"/>
</dbReference>
<keyword evidence="5" id="KW-0456">Lyase</keyword>
<accession>A0A2P5FLW2</accession>
<organism evidence="7 8">
    <name type="scientific">Trema orientale</name>
    <name type="common">Charcoal tree</name>
    <name type="synonym">Celtis orientalis</name>
    <dbReference type="NCBI Taxonomy" id="63057"/>
    <lineage>
        <taxon>Eukaryota</taxon>
        <taxon>Viridiplantae</taxon>
        <taxon>Streptophyta</taxon>
        <taxon>Embryophyta</taxon>
        <taxon>Tracheophyta</taxon>
        <taxon>Spermatophyta</taxon>
        <taxon>Magnoliopsida</taxon>
        <taxon>eudicotyledons</taxon>
        <taxon>Gunneridae</taxon>
        <taxon>Pentapetalae</taxon>
        <taxon>rosids</taxon>
        <taxon>fabids</taxon>
        <taxon>Rosales</taxon>
        <taxon>Cannabaceae</taxon>
        <taxon>Trema</taxon>
    </lineage>
</organism>
<dbReference type="EMBL" id="JXTC01000022">
    <property type="protein sequence ID" value="PON98733.1"/>
    <property type="molecule type" value="Genomic_DNA"/>
</dbReference>
<dbReference type="AlphaFoldDB" id="A0A2P5FLW2"/>
<evidence type="ECO:0000256" key="3">
    <source>
        <dbReference type="ARBA" id="ARBA00012058"/>
    </source>
</evidence>
<dbReference type="InterPro" id="IPR020810">
    <property type="entry name" value="Enolase_C"/>
</dbReference>
<protein>
    <recommendedName>
        <fullName evidence="3">phosphopyruvate hydratase</fullName>
        <ecNumber evidence="3">4.2.1.11</ecNumber>
    </recommendedName>
</protein>
<gene>
    <name evidence="7" type="ORF">TorRG33x02_053480</name>
</gene>
<dbReference type="InterPro" id="IPR036849">
    <property type="entry name" value="Enolase-like_C_sf"/>
</dbReference>
<dbReference type="InParanoid" id="A0A2P5FLW2"/>
<dbReference type="EC" id="4.2.1.11" evidence="3"/>
<reference evidence="8" key="1">
    <citation type="submission" date="2016-06" db="EMBL/GenBank/DDBJ databases">
        <title>Parallel loss of symbiosis genes in relatives of nitrogen-fixing non-legume Parasponia.</title>
        <authorList>
            <person name="Van Velzen R."/>
            <person name="Holmer R."/>
            <person name="Bu F."/>
            <person name="Rutten L."/>
            <person name="Van Zeijl A."/>
            <person name="Liu W."/>
            <person name="Santuari L."/>
            <person name="Cao Q."/>
            <person name="Sharma T."/>
            <person name="Shen D."/>
            <person name="Roswanjaya Y."/>
            <person name="Wardhani T."/>
            <person name="Kalhor M.S."/>
            <person name="Jansen J."/>
            <person name="Van den Hoogen J."/>
            <person name="Gungor B."/>
            <person name="Hartog M."/>
            <person name="Hontelez J."/>
            <person name="Verver J."/>
            <person name="Yang W.-C."/>
            <person name="Schijlen E."/>
            <person name="Repin R."/>
            <person name="Schilthuizen M."/>
            <person name="Schranz E."/>
            <person name="Heidstra R."/>
            <person name="Miyata K."/>
            <person name="Fedorova E."/>
            <person name="Kohlen W."/>
            <person name="Bisseling T."/>
            <person name="Smit S."/>
            <person name="Geurts R."/>
        </authorList>
    </citation>
    <scope>NUCLEOTIDE SEQUENCE [LARGE SCALE GENOMIC DNA]</scope>
    <source>
        <strain evidence="8">cv. RG33-2</strain>
    </source>
</reference>
<dbReference type="GO" id="GO:0000287">
    <property type="term" value="F:magnesium ion binding"/>
    <property type="evidence" value="ECO:0007669"/>
    <property type="project" value="InterPro"/>
</dbReference>
<dbReference type="InterPro" id="IPR000941">
    <property type="entry name" value="Enolase"/>
</dbReference>
<dbReference type="Gene3D" id="3.20.20.120">
    <property type="entry name" value="Enolase-like C-terminal domain"/>
    <property type="match status" value="1"/>
</dbReference>
<dbReference type="OrthoDB" id="1739814at2759"/>
<proteinExistence type="inferred from homology"/>
<dbReference type="PANTHER" id="PTHR11902">
    <property type="entry name" value="ENOLASE"/>
    <property type="match status" value="1"/>
</dbReference>
<feature type="domain" description="Enolase C-terminal TIM barrel" evidence="6">
    <location>
        <begin position="1"/>
        <end position="140"/>
    </location>
</feature>